<organism evidence="2 3">
    <name type="scientific">Halococcus saccharolyticus DSM 5350</name>
    <dbReference type="NCBI Taxonomy" id="1227455"/>
    <lineage>
        <taxon>Archaea</taxon>
        <taxon>Methanobacteriati</taxon>
        <taxon>Methanobacteriota</taxon>
        <taxon>Stenosarchaea group</taxon>
        <taxon>Halobacteria</taxon>
        <taxon>Halobacteriales</taxon>
        <taxon>Halococcaceae</taxon>
        <taxon>Halococcus</taxon>
    </lineage>
</organism>
<feature type="coiled-coil region" evidence="1">
    <location>
        <begin position="5"/>
        <end position="32"/>
    </location>
</feature>
<dbReference type="Proteomes" id="UP000011669">
    <property type="component" value="Unassembled WGS sequence"/>
</dbReference>
<keyword evidence="1" id="KW-0175">Coiled coil</keyword>
<dbReference type="PATRIC" id="fig|1227455.4.peg.2140"/>
<dbReference type="STRING" id="1227455.C449_10441"/>
<gene>
    <name evidence="2" type="ORF">C449_10441</name>
</gene>
<evidence type="ECO:0000256" key="1">
    <source>
        <dbReference type="SAM" id="Coils"/>
    </source>
</evidence>
<evidence type="ECO:0000313" key="2">
    <source>
        <dbReference type="EMBL" id="EMA44493.1"/>
    </source>
</evidence>
<dbReference type="AlphaFoldDB" id="M0MGN2"/>
<dbReference type="EMBL" id="AOMD01000023">
    <property type="protein sequence ID" value="EMA44493.1"/>
    <property type="molecule type" value="Genomic_DNA"/>
</dbReference>
<keyword evidence="3" id="KW-1185">Reference proteome</keyword>
<reference evidence="2 3" key="1">
    <citation type="journal article" date="2014" name="PLoS Genet.">
        <title>Phylogenetically driven sequencing of extremely halophilic archaea reveals strategies for static and dynamic osmo-response.</title>
        <authorList>
            <person name="Becker E.A."/>
            <person name="Seitzer P.M."/>
            <person name="Tritt A."/>
            <person name="Larsen D."/>
            <person name="Krusor M."/>
            <person name="Yao A.I."/>
            <person name="Wu D."/>
            <person name="Madern D."/>
            <person name="Eisen J.A."/>
            <person name="Darling A.E."/>
            <person name="Facciotti M.T."/>
        </authorList>
    </citation>
    <scope>NUCLEOTIDE SEQUENCE [LARGE SCALE GENOMIC DNA]</scope>
    <source>
        <strain evidence="2 3">DSM 5350</strain>
    </source>
</reference>
<comment type="caution">
    <text evidence="2">The sequence shown here is derived from an EMBL/GenBank/DDBJ whole genome shotgun (WGS) entry which is preliminary data.</text>
</comment>
<name>M0MGN2_9EURY</name>
<sequence>MSEAVAESNDVVAELEAARAAYEETVDRIADHGESDVQAVAAAHDRATTLLDRYDGRATGTGDFEAFIEFEEAYESFVDDLADDLPHRDAFETTAERFDKRRLSESDFAAARETLAPAGDLADLLAERDDRATAYRDARRAVDDRLRNLDARLDELERIRKLGDADLDAPVADLRDPIAAYDERVADAFATFEREASAREFLDLIATTERYPLVAFSSPPTELREYVETTSVGSEPVPTLIEYADYSSSKLAHYVDDPQELKRHVAVHRSYLERLDSDPLEIGWPPPPGDVLRWQARELVAVVGRFAPEEAVATLHEVRALASEDRYERLRNAARARADLTANERERLSSGAVERDLDRVRTERERLAAALDEYPPL</sequence>
<protein>
    <submittedName>
        <fullName evidence="2">Uncharacterized protein</fullName>
    </submittedName>
</protein>
<dbReference type="OrthoDB" id="204360at2157"/>
<evidence type="ECO:0000313" key="3">
    <source>
        <dbReference type="Proteomes" id="UP000011669"/>
    </source>
</evidence>
<accession>M0MGN2</accession>
<proteinExistence type="predicted"/>
<dbReference type="InterPro" id="IPR055542">
    <property type="entry name" value="DUF7118"/>
</dbReference>
<dbReference type="Pfam" id="PF23432">
    <property type="entry name" value="DUF7118"/>
    <property type="match status" value="1"/>
</dbReference>
<dbReference type="RefSeq" id="WP_006077946.1">
    <property type="nucleotide sequence ID" value="NZ_AOMD01000023.1"/>
</dbReference>
<dbReference type="InParanoid" id="M0MGN2"/>